<sequence length="68" mass="7301">FLDFAVGIAVVGDELSPLISSLLVKIRRCVGIVYGEIRHWCRSWNFAINVAVASGSEALQVAELVIGA</sequence>
<reference evidence="1 2" key="1">
    <citation type="submission" date="2021-06" db="EMBL/GenBank/DDBJ databases">
        <authorList>
            <person name="Kallberg Y."/>
            <person name="Tangrot J."/>
            <person name="Rosling A."/>
        </authorList>
    </citation>
    <scope>NUCLEOTIDE SEQUENCE [LARGE SCALE GENOMIC DNA]</scope>
    <source>
        <strain evidence="1 2">120-4 pot B 10/14</strain>
    </source>
</reference>
<evidence type="ECO:0000313" key="2">
    <source>
        <dbReference type="Proteomes" id="UP000789901"/>
    </source>
</evidence>
<feature type="non-terminal residue" evidence="1">
    <location>
        <position position="68"/>
    </location>
</feature>
<comment type="caution">
    <text evidence="1">The sequence shown here is derived from an EMBL/GenBank/DDBJ whole genome shotgun (WGS) entry which is preliminary data.</text>
</comment>
<protein>
    <submittedName>
        <fullName evidence="1">45833_t:CDS:1</fullName>
    </submittedName>
</protein>
<name>A0ABN7XIF9_GIGMA</name>
<accession>A0ABN7XIF9</accession>
<gene>
    <name evidence="1" type="ORF">GMARGA_LOCUS43899</name>
</gene>
<dbReference type="Proteomes" id="UP000789901">
    <property type="component" value="Unassembled WGS sequence"/>
</dbReference>
<organism evidence="1 2">
    <name type="scientific">Gigaspora margarita</name>
    <dbReference type="NCBI Taxonomy" id="4874"/>
    <lineage>
        <taxon>Eukaryota</taxon>
        <taxon>Fungi</taxon>
        <taxon>Fungi incertae sedis</taxon>
        <taxon>Mucoromycota</taxon>
        <taxon>Glomeromycotina</taxon>
        <taxon>Glomeromycetes</taxon>
        <taxon>Diversisporales</taxon>
        <taxon>Gigasporaceae</taxon>
        <taxon>Gigaspora</taxon>
    </lineage>
</organism>
<evidence type="ECO:0000313" key="1">
    <source>
        <dbReference type="EMBL" id="CAG8855078.1"/>
    </source>
</evidence>
<feature type="non-terminal residue" evidence="1">
    <location>
        <position position="1"/>
    </location>
</feature>
<keyword evidence="2" id="KW-1185">Reference proteome</keyword>
<proteinExistence type="predicted"/>
<dbReference type="EMBL" id="CAJVQB010145648">
    <property type="protein sequence ID" value="CAG8855078.1"/>
    <property type="molecule type" value="Genomic_DNA"/>
</dbReference>